<proteinExistence type="predicted"/>
<sequence>MLPEQNNSSLVHQLDELNDQSPNPVNRKNKKILLKILLFITVIIGAAGIFGYFSLYLPVLKIRASFLALEESGRLIAPHIKAQDLEATQNQLGDIKTKLEAFKSDYQRLSWLNIVPIAKNYFQDGLHGIVAGGEVLSAAEVTVKSIAPYADVIGLKGLSTTGDGAKTAQDRINFIINTLDKLKPQLSQIGSHLEAARKEVDQINPNRYPKDFRGLPIRDRLTSGINLLDQSASVVNDAGPLLESAPYILGLDSPRKYLVIFENDAELRPTGGFMTAYAILSVNKGKISIVQSDDIYALDAKFTKKISAPAPIKNYLPKVPYWNLRDQNLSPDFRVSMETFYPNYVTTGSPKVDGIIALDTQVLVDLLKVTGPIGVPGFGNYSADNDPRCNCPQVFYELELFADVEGPVVWDSVSGQIIVQPKNYQARKSFIGPMMYSVLANVMAQPKARMAQLFNTSAALFQAKHVQFYFTDPNIQTSVETFNLAGRVREFEGDYLFIVDTNFAGAKTNAWVTYTADQKIEVSGDGTVTKTLTLTYKNPQPYFEDKTTKLKLNGIFRDWLRVYVPKGSKLIEAKGFETGQVTGEDLDKTVFEGFFTLTPLNVKTISLKYELPIKLKSPYKFLIQKQAGAKNFPYTISLNNRKHPEIILSADQELSLAY</sequence>
<protein>
    <recommendedName>
        <fullName evidence="4">DUF4012 domain-containing protein</fullName>
    </recommendedName>
</protein>
<dbReference type="STRING" id="1797259.A2989_02510"/>
<evidence type="ECO:0000256" key="1">
    <source>
        <dbReference type="SAM" id="Phobius"/>
    </source>
</evidence>
<keyword evidence="1" id="KW-0472">Membrane</keyword>
<gene>
    <name evidence="2" type="ORF">A2989_02510</name>
</gene>
<feature type="transmembrane region" description="Helical" evidence="1">
    <location>
        <begin position="36"/>
        <end position="57"/>
    </location>
</feature>
<organism evidence="2 3">
    <name type="scientific">Candidatus Amesbacteria bacterium RIFCSPLOWO2_01_FULL_48_25</name>
    <dbReference type="NCBI Taxonomy" id="1797259"/>
    <lineage>
        <taxon>Bacteria</taxon>
        <taxon>Candidatus Amesiibacteriota</taxon>
    </lineage>
</organism>
<keyword evidence="1" id="KW-1133">Transmembrane helix</keyword>
<dbReference type="AlphaFoldDB" id="A0A1F4ZCJ0"/>
<reference evidence="2 3" key="1">
    <citation type="journal article" date="2016" name="Nat. Commun.">
        <title>Thousands of microbial genomes shed light on interconnected biogeochemical processes in an aquifer system.</title>
        <authorList>
            <person name="Anantharaman K."/>
            <person name="Brown C.T."/>
            <person name="Hug L.A."/>
            <person name="Sharon I."/>
            <person name="Castelle C.J."/>
            <person name="Probst A.J."/>
            <person name="Thomas B.C."/>
            <person name="Singh A."/>
            <person name="Wilkins M.J."/>
            <person name="Karaoz U."/>
            <person name="Brodie E.L."/>
            <person name="Williams K.H."/>
            <person name="Hubbard S.S."/>
            <person name="Banfield J.F."/>
        </authorList>
    </citation>
    <scope>NUCLEOTIDE SEQUENCE [LARGE SCALE GENOMIC DNA]</scope>
</reference>
<evidence type="ECO:0000313" key="3">
    <source>
        <dbReference type="Proteomes" id="UP000177080"/>
    </source>
</evidence>
<accession>A0A1F4ZCJ0</accession>
<name>A0A1F4ZCJ0_9BACT</name>
<keyword evidence="1" id="KW-0812">Transmembrane</keyword>
<evidence type="ECO:0000313" key="2">
    <source>
        <dbReference type="EMBL" id="OGD03477.1"/>
    </source>
</evidence>
<dbReference type="EMBL" id="MEXN01000006">
    <property type="protein sequence ID" value="OGD03477.1"/>
    <property type="molecule type" value="Genomic_DNA"/>
</dbReference>
<dbReference type="InterPro" id="IPR025101">
    <property type="entry name" value="DUF4012"/>
</dbReference>
<dbReference type="Pfam" id="PF13196">
    <property type="entry name" value="DUF4012"/>
    <property type="match status" value="1"/>
</dbReference>
<dbReference type="Proteomes" id="UP000177080">
    <property type="component" value="Unassembled WGS sequence"/>
</dbReference>
<evidence type="ECO:0008006" key="4">
    <source>
        <dbReference type="Google" id="ProtNLM"/>
    </source>
</evidence>
<comment type="caution">
    <text evidence="2">The sequence shown here is derived from an EMBL/GenBank/DDBJ whole genome shotgun (WGS) entry which is preliminary data.</text>
</comment>